<dbReference type="SUPFAM" id="SSF53720">
    <property type="entry name" value="ALDH-like"/>
    <property type="match status" value="1"/>
</dbReference>
<dbReference type="GO" id="GO:0004777">
    <property type="term" value="F:succinate-semialdehyde dehydrogenase (NAD+) activity"/>
    <property type="evidence" value="ECO:0007669"/>
    <property type="project" value="TreeGrafter"/>
</dbReference>
<dbReference type="InterPro" id="IPR016161">
    <property type="entry name" value="Ald_DH/histidinol_DH"/>
</dbReference>
<dbReference type="InterPro" id="IPR016163">
    <property type="entry name" value="Ald_DH_C"/>
</dbReference>
<dbReference type="PANTHER" id="PTHR43353:SF2">
    <property type="entry name" value="ALDEHYDE DEHYDROGENASE FAMILY PROTEIN (AFU_ORTHOLOGUE AFUA_8G05520)"/>
    <property type="match status" value="1"/>
</dbReference>
<keyword evidence="3" id="KW-0560">Oxidoreductase</keyword>
<dbReference type="FunFam" id="3.40.605.10:FF:000012">
    <property type="entry name" value="NAD-dependent succinate-semialdehyde dehydrogenase"/>
    <property type="match status" value="1"/>
</dbReference>
<name>A0A0U1MBA0_TALIS</name>
<evidence type="ECO:0000313" key="5">
    <source>
        <dbReference type="EMBL" id="CRG92351.1"/>
    </source>
</evidence>
<dbReference type="OrthoDB" id="310895at2759"/>
<dbReference type="InterPro" id="IPR015590">
    <property type="entry name" value="Aldehyde_DH_dom"/>
</dbReference>
<dbReference type="Proteomes" id="UP000054383">
    <property type="component" value="Unassembled WGS sequence"/>
</dbReference>
<reference evidence="5 6" key="1">
    <citation type="submission" date="2015-04" db="EMBL/GenBank/DDBJ databases">
        <authorList>
            <person name="Syromyatnikov M.Y."/>
            <person name="Popov V.N."/>
        </authorList>
    </citation>
    <scope>NUCLEOTIDE SEQUENCE [LARGE SCALE GENOMIC DNA]</scope>
    <source>
        <strain evidence="5">WF-38-12</strain>
    </source>
</reference>
<dbReference type="AlphaFoldDB" id="A0A0U1MBA0"/>
<dbReference type="Gene3D" id="3.40.605.10">
    <property type="entry name" value="Aldehyde Dehydrogenase, Chain A, domain 1"/>
    <property type="match status" value="1"/>
</dbReference>
<dbReference type="InterPro" id="IPR016162">
    <property type="entry name" value="Ald_DH_N"/>
</dbReference>
<gene>
    <name evidence="5" type="ORF">PISL3812_09408</name>
</gene>
<dbReference type="PANTHER" id="PTHR43353">
    <property type="entry name" value="SUCCINATE-SEMIALDEHYDE DEHYDROGENASE, MITOCHONDRIAL"/>
    <property type="match status" value="1"/>
</dbReference>
<evidence type="ECO:0000256" key="3">
    <source>
        <dbReference type="ARBA" id="ARBA00023002"/>
    </source>
</evidence>
<organism evidence="5 6">
    <name type="scientific">Talaromyces islandicus</name>
    <name type="common">Penicillium islandicum</name>
    <dbReference type="NCBI Taxonomy" id="28573"/>
    <lineage>
        <taxon>Eukaryota</taxon>
        <taxon>Fungi</taxon>
        <taxon>Dikarya</taxon>
        <taxon>Ascomycota</taxon>
        <taxon>Pezizomycotina</taxon>
        <taxon>Eurotiomycetes</taxon>
        <taxon>Eurotiomycetidae</taxon>
        <taxon>Eurotiales</taxon>
        <taxon>Trichocomaceae</taxon>
        <taxon>Talaromyces</taxon>
        <taxon>Talaromyces sect. Islandici</taxon>
    </lineage>
</organism>
<dbReference type="STRING" id="28573.A0A0U1MBA0"/>
<accession>A0A0U1MBA0</accession>
<dbReference type="OMA" id="ELSPCSY"/>
<keyword evidence="6" id="KW-1185">Reference proteome</keyword>
<keyword evidence="2" id="KW-0521">NADP</keyword>
<dbReference type="GO" id="GO:0009450">
    <property type="term" value="P:gamma-aminobutyric acid catabolic process"/>
    <property type="evidence" value="ECO:0007669"/>
    <property type="project" value="TreeGrafter"/>
</dbReference>
<evidence type="ECO:0000313" key="6">
    <source>
        <dbReference type="Proteomes" id="UP000054383"/>
    </source>
</evidence>
<dbReference type="EMBL" id="CVMT01000012">
    <property type="protein sequence ID" value="CRG92351.1"/>
    <property type="molecule type" value="Genomic_DNA"/>
</dbReference>
<comment type="similarity">
    <text evidence="1">Belongs to the aldehyde dehydrogenase family.</text>
</comment>
<dbReference type="Gene3D" id="3.40.309.10">
    <property type="entry name" value="Aldehyde Dehydrogenase, Chain A, domain 2"/>
    <property type="match status" value="1"/>
</dbReference>
<evidence type="ECO:0000256" key="2">
    <source>
        <dbReference type="ARBA" id="ARBA00022857"/>
    </source>
</evidence>
<sequence>MTATQSIQSSPLMVPLLINGKEETPASTFDIISPYTNSPCWAAASASPADAIRAVDVAEAAFVTWSQTKPTTRRDILLKTADILESRLEENAATMRTEMGAGVADSQEFMIPLSIRMLRDIAGRITSICGSSPALEADGQSAIVYKEPMGVILGIVPWNAPFVFGIRSAACALAAGNTTVLKSSELSPRCYWALGRAFQDAGLPSGCLNVLSCPAQDAPAVVRAMIEHPAVRKINFTGSSRVGRIVASTCGKNLKPCLMELGGKNSAIVCEDADLKTAISAVLAGAFMNSGQICMSTDRIILHSRIAPAFIEGIKDALKPSDDHSALPPTLVNAASRARVEAILQNALASGAHLIHGSINETGKTSPVTSIRMPALILGGVKEDMAIWQEENFSPVASCMIVENDEEAIRIANTGGYGLSAAVFTEDLRKGLAIARKIQSG</sequence>
<evidence type="ECO:0000259" key="4">
    <source>
        <dbReference type="Pfam" id="PF00171"/>
    </source>
</evidence>
<dbReference type="Pfam" id="PF00171">
    <property type="entry name" value="Aldedh"/>
    <property type="match status" value="1"/>
</dbReference>
<protein>
    <recommendedName>
        <fullName evidence="4">Aldehyde dehydrogenase domain-containing protein</fullName>
    </recommendedName>
</protein>
<feature type="domain" description="Aldehyde dehydrogenase" evidence="4">
    <location>
        <begin position="27"/>
        <end position="441"/>
    </location>
</feature>
<proteinExistence type="inferred from homology"/>
<dbReference type="InterPro" id="IPR050740">
    <property type="entry name" value="Aldehyde_DH_Superfamily"/>
</dbReference>
<evidence type="ECO:0000256" key="1">
    <source>
        <dbReference type="ARBA" id="ARBA00009986"/>
    </source>
</evidence>